<dbReference type="Proteomes" id="UP001183604">
    <property type="component" value="Unassembled WGS sequence"/>
</dbReference>
<dbReference type="Gene3D" id="1.25.40.10">
    <property type="entry name" value="Tetratricopeptide repeat domain"/>
    <property type="match status" value="5"/>
</dbReference>
<evidence type="ECO:0000256" key="1">
    <source>
        <dbReference type="ARBA" id="ARBA00022737"/>
    </source>
</evidence>
<dbReference type="Pfam" id="PF24883">
    <property type="entry name" value="NPHP3_N"/>
    <property type="match status" value="1"/>
</dbReference>
<gene>
    <name evidence="4" type="ORF">J2S69_004398</name>
    <name evidence="3" type="ORF">O2L01_16550</name>
</gene>
<proteinExistence type="predicted"/>
<dbReference type="RefSeq" id="WP_270123083.1">
    <property type="nucleotide sequence ID" value="NZ_BAAAOM010000001.1"/>
</dbReference>
<comment type="caution">
    <text evidence="3">The sequence shown here is derived from an EMBL/GenBank/DDBJ whole genome shotgun (WGS) entry which is preliminary data.</text>
</comment>
<evidence type="ECO:0000259" key="2">
    <source>
        <dbReference type="Pfam" id="PF24883"/>
    </source>
</evidence>
<reference evidence="4 6" key="2">
    <citation type="submission" date="2023-07" db="EMBL/GenBank/DDBJ databases">
        <title>Sequencing the genomes of 1000 actinobacteria strains.</title>
        <authorList>
            <person name="Klenk H.-P."/>
        </authorList>
    </citation>
    <scope>NUCLEOTIDE SEQUENCE [LARGE SCALE GENOMIC DNA]</scope>
    <source>
        <strain evidence="4 6">DSM 44724</strain>
    </source>
</reference>
<dbReference type="InterPro" id="IPR056884">
    <property type="entry name" value="NPHP3-like_N"/>
</dbReference>
<keyword evidence="1" id="KW-0677">Repeat</keyword>
<evidence type="ECO:0000313" key="6">
    <source>
        <dbReference type="Proteomes" id="UP001183604"/>
    </source>
</evidence>
<dbReference type="EMBL" id="JAVDYD010000001">
    <property type="protein sequence ID" value="MDR7340679.1"/>
    <property type="molecule type" value="Genomic_DNA"/>
</dbReference>
<sequence>MVPVEVSFQAMGVTPVDDLLIKGILPDGTVRSVSIGIRRSPSFAPSSESTVDLIRAYLRALDRHHDEIESGRWGLALVVASPNNQVKQIRELANIARDSRDFMQFRNKILIEEAANQQARDRLIQVERMIEKAKVNEWSEEVSPIHLDLTWQLLAALRIIEVRAEGVDQSDRTSAVGRLQNIVKDGTVAEADHLFDKLYNLTGRYAPAAATKSATSVRRDLIGFPFSSDAVEHLAGSDANEPSSSPIVRSDYLSLVQRICPSMLHERHDELGKMEDFCASNSNEGYFWWRAPAWAGKSALLATFVLRPPQGVRVVSFFATARWAGQSNVRAYTEIVLEQVLEILGEPMPVLLTEATREAHLAGALDRAARHCRDLGERLVLVVDGLDEDTGVTSDPESHSIAAALPSDSNSPLRVIVASRHNPPIPSDVPDHHPLRRLKIRHDLQPSSFADVVRQDAERELRRLLRGSEIERDLLGLLVAAGGGLTGRDLAELTNLPEWEIEEQLKEVSSRTFANRSGRWRTTEMAYILCHEEIQQQATTMLGMSRLKAYKERIDIWASSYQTRRWPSETPEYLLRGYFSLLLANRDLNRLTSLAIDVERHERMLDIIGGDSVAISEVLSAQEVFLQDAPTDLETFCRLAVHRVSLMERNSHIPTHLPVVWAQLGKGNRGEALARSIIRPIQQVRALVSLSRELSDNGNNQDARAIVEAASQVATSIEDIPERVRCRAVVAQTMARIGDPTQARMILSQAEAAANSLTEGLEKSVAQSAIVRGLAANGELEHALSLAASVHDKGERAQAIGGVASEIANTGDWERAFEISKTIQYWSTRAPLLSSIGHVAKRSGSAARGNAIISSALNLAGRIRNPERRSWVLASIAHDLAQAGKRNQSHRVSQKALSALEVISGEHAKADSLIAIIRALAVSGFVSEATEIARSFNNLTRRSKALAVIASALAKQGKSERAEKLAMESESTARIANDRGRKDIDLVTLSQALGTVGDFVRAETTAKLIHDESKRDKAFTLLSEAIAISGDIETAQQTVDHISNHGKRLKALTRIVKSVASILDTSELDRLLDTIPDATVRNSLRRWISRNTGLQQADSAPSSNALTFSSAESRATEVDEVLELNSSKNDLFRIAREQTELAMEFLDDGDVASGLSAIGSIVIPTLRIDALLQISKKLEEHDQRSLSEDLVERAIQACASISNEAVRDRTRSKIARFLAENSDLLRGEELAYEVSSLPARQRTLATLSSIAGQLCRWAEAERIALSIHDSSLREKSLVSLVASLAEKGSFEEASRVAASIADPLARSSALREISLALADQGHSVHSEEVAARIPDSNIRARSFASIAPRASREHSSLLISKALSGGHWRLSIPTLVKVAPETVSVLANEFLLIMGTRNSGVG</sequence>
<reference evidence="3" key="1">
    <citation type="submission" date="2022-12" db="EMBL/GenBank/DDBJ databases">
        <title>Gycomyces niveus sp.nov., a novel actinomycete isolated from soil in Shouguang.</title>
        <authorList>
            <person name="Yang X."/>
        </authorList>
    </citation>
    <scope>NUCLEOTIDE SEQUENCE</scope>
    <source>
        <strain evidence="3">DSM 44724</strain>
    </source>
</reference>
<evidence type="ECO:0000313" key="3">
    <source>
        <dbReference type="EMBL" id="MDA1386611.1"/>
    </source>
</evidence>
<protein>
    <recommendedName>
        <fullName evidence="2">Nephrocystin 3-like N-terminal domain-containing protein</fullName>
    </recommendedName>
</protein>
<keyword evidence="6" id="KW-1185">Reference proteome</keyword>
<feature type="domain" description="Nephrocystin 3-like N-terminal" evidence="2">
    <location>
        <begin position="275"/>
        <end position="420"/>
    </location>
</feature>
<accession>A0A9X3SYS2</accession>
<evidence type="ECO:0000313" key="4">
    <source>
        <dbReference type="EMBL" id="MDR7340679.1"/>
    </source>
</evidence>
<dbReference type="Proteomes" id="UP001145799">
    <property type="component" value="Unassembled WGS sequence"/>
</dbReference>
<name>A0A9X3SYS2_9ACTN</name>
<organism evidence="3 5">
    <name type="scientific">Glycomyces lechevalierae</name>
    <dbReference type="NCBI Taxonomy" id="256034"/>
    <lineage>
        <taxon>Bacteria</taxon>
        <taxon>Bacillati</taxon>
        <taxon>Actinomycetota</taxon>
        <taxon>Actinomycetes</taxon>
        <taxon>Glycomycetales</taxon>
        <taxon>Glycomycetaceae</taxon>
        <taxon>Glycomyces</taxon>
    </lineage>
</organism>
<dbReference type="InterPro" id="IPR011990">
    <property type="entry name" value="TPR-like_helical_dom_sf"/>
</dbReference>
<dbReference type="EMBL" id="JAPZVQ010000010">
    <property type="protein sequence ID" value="MDA1386611.1"/>
    <property type="molecule type" value="Genomic_DNA"/>
</dbReference>
<evidence type="ECO:0000313" key="5">
    <source>
        <dbReference type="Proteomes" id="UP001145799"/>
    </source>
</evidence>